<dbReference type="WBParaSite" id="TCLT_0000919101-mRNA-1">
    <property type="protein sequence ID" value="TCLT_0000919101-mRNA-1"/>
    <property type="gene ID" value="TCLT_0000919101"/>
</dbReference>
<protein>
    <submittedName>
        <fullName evidence="1 3">Uncharacterized protein</fullName>
    </submittedName>
</protein>
<dbReference type="Proteomes" id="UP000276776">
    <property type="component" value="Unassembled WGS sequence"/>
</dbReference>
<organism evidence="3">
    <name type="scientific">Thelazia callipaeda</name>
    <name type="common">Oriental eyeworm</name>
    <name type="synonym">Parasitic nematode</name>
    <dbReference type="NCBI Taxonomy" id="103827"/>
    <lineage>
        <taxon>Eukaryota</taxon>
        <taxon>Metazoa</taxon>
        <taxon>Ecdysozoa</taxon>
        <taxon>Nematoda</taxon>
        <taxon>Chromadorea</taxon>
        <taxon>Rhabditida</taxon>
        <taxon>Spirurina</taxon>
        <taxon>Spiruromorpha</taxon>
        <taxon>Thelazioidea</taxon>
        <taxon>Thelaziidae</taxon>
        <taxon>Thelazia</taxon>
    </lineage>
</organism>
<reference evidence="1 2" key="2">
    <citation type="submission" date="2018-11" db="EMBL/GenBank/DDBJ databases">
        <authorList>
            <consortium name="Pathogen Informatics"/>
        </authorList>
    </citation>
    <scope>NUCLEOTIDE SEQUENCE [LARGE SCALE GENOMIC DNA]</scope>
</reference>
<keyword evidence="2" id="KW-1185">Reference proteome</keyword>
<accession>A0A0N5D7X3</accession>
<name>A0A0N5D7X3_THECL</name>
<dbReference type="EMBL" id="UYYF01004747">
    <property type="protein sequence ID" value="VDN06796.1"/>
    <property type="molecule type" value="Genomic_DNA"/>
</dbReference>
<sequence>MPAKGKEVPFQYLRAAFSWLQCKRLLSRILPKRAVEPTGVGTDHQATNMSYRRNGAIASVTAATSSLIYASSKCGSPVRAAKTLEWYLPDDLLLRTSESQNKKDVSLSSGK</sequence>
<evidence type="ECO:0000313" key="1">
    <source>
        <dbReference type="EMBL" id="VDN06796.1"/>
    </source>
</evidence>
<reference evidence="3" key="1">
    <citation type="submission" date="2017-02" db="UniProtKB">
        <authorList>
            <consortium name="WormBaseParasite"/>
        </authorList>
    </citation>
    <scope>IDENTIFICATION</scope>
</reference>
<dbReference type="AlphaFoldDB" id="A0A0N5D7X3"/>
<proteinExistence type="predicted"/>
<evidence type="ECO:0000313" key="2">
    <source>
        <dbReference type="Proteomes" id="UP000276776"/>
    </source>
</evidence>
<evidence type="ECO:0000313" key="3">
    <source>
        <dbReference type="WBParaSite" id="TCLT_0000919101-mRNA-1"/>
    </source>
</evidence>
<gene>
    <name evidence="1" type="ORF">TCLT_LOCUS9180</name>
</gene>
<dbReference type="OrthoDB" id="5822355at2759"/>